<dbReference type="GeneID" id="83206989"/>
<evidence type="ECO:0000256" key="4">
    <source>
        <dbReference type="SAM" id="MobiDB-lite"/>
    </source>
</evidence>
<feature type="region of interest" description="Disordered" evidence="4">
    <location>
        <begin position="366"/>
        <end position="420"/>
    </location>
</feature>
<feature type="compositionally biased region" description="Acidic residues" evidence="4">
    <location>
        <begin position="398"/>
        <end position="419"/>
    </location>
</feature>
<feature type="domain" description="TOG" evidence="5">
    <location>
        <begin position="137"/>
        <end position="373"/>
    </location>
</feature>
<dbReference type="GO" id="GO:0099070">
    <property type="term" value="C:static microtubule bundle"/>
    <property type="evidence" value="ECO:0007669"/>
    <property type="project" value="UniProtKB-ARBA"/>
</dbReference>
<dbReference type="Proteomes" id="UP001150941">
    <property type="component" value="Unassembled WGS sequence"/>
</dbReference>
<organism evidence="6 7">
    <name type="scientific">Penicillium chermesinum</name>
    <dbReference type="NCBI Taxonomy" id="63820"/>
    <lineage>
        <taxon>Eukaryota</taxon>
        <taxon>Fungi</taxon>
        <taxon>Dikarya</taxon>
        <taxon>Ascomycota</taxon>
        <taxon>Pezizomycotina</taxon>
        <taxon>Eurotiomycetes</taxon>
        <taxon>Eurotiomycetidae</taxon>
        <taxon>Eurotiales</taxon>
        <taxon>Aspergillaceae</taxon>
        <taxon>Penicillium</taxon>
    </lineage>
</organism>
<dbReference type="GO" id="GO:1990571">
    <property type="term" value="P:meiotic centromere clustering"/>
    <property type="evidence" value="ECO:0007669"/>
    <property type="project" value="UniProtKB-ARBA"/>
</dbReference>
<dbReference type="InterPro" id="IPR016024">
    <property type="entry name" value="ARM-type_fold"/>
</dbReference>
<protein>
    <submittedName>
        <fullName evidence="6">Armadillo-like helical</fullName>
    </submittedName>
</protein>
<dbReference type="SMART" id="SM01349">
    <property type="entry name" value="TOG"/>
    <property type="match status" value="2"/>
</dbReference>
<dbReference type="InterPro" id="IPR045110">
    <property type="entry name" value="XMAP215"/>
</dbReference>
<dbReference type="InterPro" id="IPR011989">
    <property type="entry name" value="ARM-like"/>
</dbReference>
<dbReference type="GO" id="GO:0046785">
    <property type="term" value="P:microtubule polymerization"/>
    <property type="evidence" value="ECO:0007669"/>
    <property type="project" value="InterPro"/>
</dbReference>
<dbReference type="GO" id="GO:0051010">
    <property type="term" value="F:microtubule plus-end binding"/>
    <property type="evidence" value="ECO:0007669"/>
    <property type="project" value="InterPro"/>
</dbReference>
<evidence type="ECO:0000259" key="5">
    <source>
        <dbReference type="SMART" id="SM01349"/>
    </source>
</evidence>
<dbReference type="GO" id="GO:0000022">
    <property type="term" value="P:mitotic spindle elongation"/>
    <property type="evidence" value="ECO:0007669"/>
    <property type="project" value="UniProtKB-ARBA"/>
</dbReference>
<dbReference type="GO" id="GO:0061863">
    <property type="term" value="F:microtubule plus end polymerase"/>
    <property type="evidence" value="ECO:0007669"/>
    <property type="project" value="InterPro"/>
</dbReference>
<accession>A0A9W9TC68</accession>
<dbReference type="AlphaFoldDB" id="A0A9W9TC68"/>
<dbReference type="PANTHER" id="PTHR12609">
    <property type="entry name" value="MICROTUBULE ASSOCIATED PROTEIN XMAP215"/>
    <property type="match status" value="1"/>
</dbReference>
<evidence type="ECO:0000256" key="2">
    <source>
        <dbReference type="ARBA" id="ARBA00022490"/>
    </source>
</evidence>
<reference evidence="6" key="1">
    <citation type="submission" date="2022-11" db="EMBL/GenBank/DDBJ databases">
        <authorList>
            <person name="Petersen C."/>
        </authorList>
    </citation>
    <scope>NUCLEOTIDE SEQUENCE</scope>
    <source>
        <strain evidence="6">IBT 19713</strain>
    </source>
</reference>
<feature type="compositionally biased region" description="Low complexity" evidence="4">
    <location>
        <begin position="381"/>
        <end position="394"/>
    </location>
</feature>
<evidence type="ECO:0000313" key="6">
    <source>
        <dbReference type="EMBL" id="KAJ5217382.1"/>
    </source>
</evidence>
<dbReference type="GO" id="GO:0030951">
    <property type="term" value="P:establishment or maintenance of microtubule cytoskeleton polarity"/>
    <property type="evidence" value="ECO:0007669"/>
    <property type="project" value="InterPro"/>
</dbReference>
<name>A0A9W9TC68_9EURO</name>
<feature type="region of interest" description="Disordered" evidence="4">
    <location>
        <begin position="878"/>
        <end position="1003"/>
    </location>
</feature>
<dbReference type="GO" id="GO:1990498">
    <property type="term" value="C:mitotic spindle microtubule"/>
    <property type="evidence" value="ECO:0007669"/>
    <property type="project" value="UniProtKB-ARBA"/>
</dbReference>
<evidence type="ECO:0000313" key="7">
    <source>
        <dbReference type="Proteomes" id="UP001150941"/>
    </source>
</evidence>
<dbReference type="GO" id="GO:0044732">
    <property type="term" value="C:mitotic spindle pole body"/>
    <property type="evidence" value="ECO:0007669"/>
    <property type="project" value="UniProtKB-ARBA"/>
</dbReference>
<feature type="domain" description="TOG" evidence="5">
    <location>
        <begin position="416"/>
        <end position="648"/>
    </location>
</feature>
<proteinExistence type="predicted"/>
<keyword evidence="2" id="KW-0963">Cytoplasm</keyword>
<dbReference type="GO" id="GO:0000776">
    <property type="term" value="C:kinetochore"/>
    <property type="evidence" value="ECO:0007669"/>
    <property type="project" value="UniProtKB-ARBA"/>
</dbReference>
<gene>
    <name evidence="6" type="ORF">N7468_010390</name>
</gene>
<dbReference type="SUPFAM" id="SSF48371">
    <property type="entry name" value="ARM repeat"/>
    <property type="match status" value="1"/>
</dbReference>
<dbReference type="OrthoDB" id="205662at2759"/>
<dbReference type="GO" id="GO:0005881">
    <property type="term" value="C:cytoplasmic microtubule"/>
    <property type="evidence" value="ECO:0007669"/>
    <property type="project" value="UniProtKB-ARBA"/>
</dbReference>
<feature type="compositionally biased region" description="Polar residues" evidence="4">
    <location>
        <begin position="882"/>
        <end position="914"/>
    </location>
</feature>
<dbReference type="FunFam" id="1.25.10.10:FF:000019">
    <property type="entry name" value="Cytoskeleton-associated protein 5"/>
    <property type="match status" value="1"/>
</dbReference>
<dbReference type="Pfam" id="PF21042">
    <property type="entry name" value="Stu2_CTS"/>
    <property type="match status" value="1"/>
</dbReference>
<comment type="subcellular location">
    <subcellularLocation>
        <location evidence="1">Cytoplasm</location>
        <location evidence="1">Cytoskeleton</location>
        <location evidence="1">Microtubule organizing center</location>
        <location evidence="1">Spindle pole body</location>
    </subcellularLocation>
</comment>
<feature type="compositionally biased region" description="Basic and acidic residues" evidence="4">
    <location>
        <begin position="366"/>
        <end position="379"/>
    </location>
</feature>
<feature type="region of interest" description="Disordered" evidence="4">
    <location>
        <begin position="645"/>
        <end position="778"/>
    </location>
</feature>
<comment type="caution">
    <text evidence="6">The sequence shown here is derived from an EMBL/GenBank/DDBJ whole genome shotgun (WGS) entry which is preliminary data.</text>
</comment>
<evidence type="ECO:0000256" key="1">
    <source>
        <dbReference type="ARBA" id="ARBA00004317"/>
    </source>
</evidence>
<sequence length="1035" mass="112855">MDRNSIKKKKKKIKSEEVADRKIPKLALIDLPPSTAGFPPQNKMRQAYLFTSRSCCLPFFDLVRTETTNYTRCFGHQRNQSTIGKPGGRFLRPRGTPFLRIWSIVESGRRIRWILCATVANRLDLKDLRPRFTVILTISNSPSHGRGTGLLFATVTRPVFTQVRKEGYEDAKAQFEKSPDESDPVFTPFLQDPSLWKGAVADSNVAAQVEGLSSYCSFLKFGGAQACSRTRNLTIGPIAEKGLPCARPAGKASAQEALLLCIELDKADPVLEDLLPTLSHKVPKVIAGTLAALTVLYHNFGCKIVDPKPTLKALPKVFGHADKNVRAEAQTLTVELYRWLRDAIKPLFWADLKPVQQQDLEKLFESVKSEPTPKQERLTRAQQDAMATASAAGPAEGGAEEDGGEDFGEEEEEELDLAEPIDVMPKIPKNTHEQIASSKWKDRKEALDALYNAINVPRIKDGPFDEIMRDLAKSMKDANIGVVTVAANCVELLARGLRDGFMKYRTVIMVPMLERLKEKKQSVADALGQALDAVFLATNLSDCLEDILEHLKHKNPQVKQETLKFLIRCLRTTRTVPAKPEIKSVADAGTKLLTESTETVRSGGAEILGTLMKILGERAMNPYLDGLDEIRKTKIKEYYETAEVKAKDRPKPIVAPPKPAPAAKKAVPGKKPPMGLKKSTPAAAPAPPPEDSPSKPAPRAIPSKLGAPKAGGIAPPGSKLRSKLGGPGGLASPQRRPKKRIPPPAAPKFGLGRGLAGRPIAKPSAPAEPAPAPAAPAFNAISAAERAELEELRAEKEKFTRVIEDMKSERAKFNSQLTELQNQNAQLIEDHTRDVLSIKAKETQLVRARSDAEAAEANVQKQQREIERLKRELARALRATAMSPSATLSDTGSIGMAESTSIYQEPVGNGQSAAARSGLHMGARFEGGRPRSYASASPSEEKENNGLDSPGLGSREGGLGRRKLSPTYGLSGIASPTRSSRGSLNPTDDEQPRSAEPAENWKRAAEVTSQLKARIEQMKVCSLSNLRADYVLTME</sequence>
<dbReference type="InterPro" id="IPR048492">
    <property type="entry name" value="Stu2_CTS"/>
</dbReference>
<dbReference type="Gene3D" id="1.25.10.10">
    <property type="entry name" value="Leucine-rich Repeat Variant"/>
    <property type="match status" value="2"/>
</dbReference>
<reference evidence="6" key="2">
    <citation type="journal article" date="2023" name="IMA Fungus">
        <title>Comparative genomic study of the Penicillium genus elucidates a diverse pangenome and 15 lateral gene transfer events.</title>
        <authorList>
            <person name="Petersen C."/>
            <person name="Sorensen T."/>
            <person name="Nielsen M.R."/>
            <person name="Sondergaard T.E."/>
            <person name="Sorensen J.L."/>
            <person name="Fitzpatrick D.A."/>
            <person name="Frisvad J.C."/>
            <person name="Nielsen K.L."/>
        </authorList>
    </citation>
    <scope>NUCLEOTIDE SEQUENCE</scope>
    <source>
        <strain evidence="6">IBT 19713</strain>
    </source>
</reference>
<dbReference type="Pfam" id="PF21041">
    <property type="entry name" value="XMAP215_CLASP_TOG"/>
    <property type="match status" value="2"/>
</dbReference>
<dbReference type="FunFam" id="1.25.10.10:FF:000282">
    <property type="entry name" value="Spindle pole body component"/>
    <property type="match status" value="1"/>
</dbReference>
<dbReference type="InterPro" id="IPR048491">
    <property type="entry name" value="XMAP215_CLASP_TOG"/>
</dbReference>
<dbReference type="EMBL" id="JAPQKS010000008">
    <property type="protein sequence ID" value="KAJ5217382.1"/>
    <property type="molecule type" value="Genomic_DNA"/>
</dbReference>
<keyword evidence="7" id="KW-1185">Reference proteome</keyword>
<feature type="compositionally biased region" description="Polar residues" evidence="4">
    <location>
        <begin position="974"/>
        <end position="986"/>
    </location>
</feature>
<evidence type="ECO:0000256" key="3">
    <source>
        <dbReference type="ARBA" id="ARBA00023212"/>
    </source>
</evidence>
<dbReference type="RefSeq" id="XP_058326253.1">
    <property type="nucleotide sequence ID" value="XM_058479685.1"/>
</dbReference>
<keyword evidence="3" id="KW-0206">Cytoskeleton</keyword>
<dbReference type="InterPro" id="IPR034085">
    <property type="entry name" value="TOG"/>
</dbReference>
<dbReference type="GO" id="GO:0051315">
    <property type="term" value="P:attachment of mitotic spindle microtubules to kinetochore"/>
    <property type="evidence" value="ECO:0007669"/>
    <property type="project" value="UniProtKB-ARBA"/>
</dbReference>
<feature type="compositionally biased region" description="Low complexity" evidence="4">
    <location>
        <begin position="706"/>
        <end position="717"/>
    </location>
</feature>